<protein>
    <recommendedName>
        <fullName evidence="5">NAC domain-containing protein</fullName>
    </recommendedName>
</protein>
<proteinExistence type="predicted"/>
<accession>A0AAN7RAK8</accession>
<dbReference type="Proteomes" id="UP001346149">
    <property type="component" value="Unassembled WGS sequence"/>
</dbReference>
<dbReference type="AlphaFoldDB" id="A0AAN7RAK8"/>
<dbReference type="Gene3D" id="2.170.150.80">
    <property type="entry name" value="NAC domain"/>
    <property type="match status" value="1"/>
</dbReference>
<dbReference type="SUPFAM" id="SSF101941">
    <property type="entry name" value="NAC domain"/>
    <property type="match status" value="1"/>
</dbReference>
<dbReference type="PROSITE" id="PS51005">
    <property type="entry name" value="NAC"/>
    <property type="match status" value="1"/>
</dbReference>
<dbReference type="GO" id="GO:0006355">
    <property type="term" value="P:regulation of DNA-templated transcription"/>
    <property type="evidence" value="ECO:0007669"/>
    <property type="project" value="InterPro"/>
</dbReference>
<sequence>MMGLRDIGATLPPGFRFYPSDEELVCHYLYKKIANEEALKGTLVEIDLHICEPWQLPDVAKLNANEWYFFSFRDRKYATGFRTNRATVTGYWKATGKDRTVHDPVTREVVGMRKTLVFYRNRAPNGIKTDWIMHEFRLETLHMPPKEDWVLCRVFHRSKASPESIHGSNVELSHPFIPEMAMLSPPSSDYLAFMGHGYGTANHNYDHPMLLPSTSINAGGSVSSDSSSSLLHLLHQHLPDSSSSGIGCKGEEDAYGEFFWGNHGVPTDGTGDAGGDRMRLDLDGENSLIF</sequence>
<organism evidence="6 7">
    <name type="scientific">Trapa natans</name>
    <name type="common">Water chestnut</name>
    <dbReference type="NCBI Taxonomy" id="22666"/>
    <lineage>
        <taxon>Eukaryota</taxon>
        <taxon>Viridiplantae</taxon>
        <taxon>Streptophyta</taxon>
        <taxon>Embryophyta</taxon>
        <taxon>Tracheophyta</taxon>
        <taxon>Spermatophyta</taxon>
        <taxon>Magnoliopsida</taxon>
        <taxon>eudicotyledons</taxon>
        <taxon>Gunneridae</taxon>
        <taxon>Pentapetalae</taxon>
        <taxon>rosids</taxon>
        <taxon>malvids</taxon>
        <taxon>Myrtales</taxon>
        <taxon>Lythraceae</taxon>
        <taxon>Trapa</taxon>
    </lineage>
</organism>
<reference evidence="6 7" key="1">
    <citation type="journal article" date="2023" name="Hortic Res">
        <title>Pangenome of water caltrop reveals structural variations and asymmetric subgenome divergence after allopolyploidization.</title>
        <authorList>
            <person name="Zhang X."/>
            <person name="Chen Y."/>
            <person name="Wang L."/>
            <person name="Yuan Y."/>
            <person name="Fang M."/>
            <person name="Shi L."/>
            <person name="Lu R."/>
            <person name="Comes H.P."/>
            <person name="Ma Y."/>
            <person name="Chen Y."/>
            <person name="Huang G."/>
            <person name="Zhou Y."/>
            <person name="Zheng Z."/>
            <person name="Qiu Y."/>
        </authorList>
    </citation>
    <scope>NUCLEOTIDE SEQUENCE [LARGE SCALE GENOMIC DNA]</scope>
    <source>
        <strain evidence="6">F231</strain>
    </source>
</reference>
<keyword evidence="4" id="KW-0539">Nucleus</keyword>
<gene>
    <name evidence="6" type="ORF">SAY86_028273</name>
</gene>
<evidence type="ECO:0000256" key="4">
    <source>
        <dbReference type="ARBA" id="ARBA00023242"/>
    </source>
</evidence>
<dbReference type="InterPro" id="IPR036093">
    <property type="entry name" value="NAC_dom_sf"/>
</dbReference>
<dbReference type="GO" id="GO:0003677">
    <property type="term" value="F:DNA binding"/>
    <property type="evidence" value="ECO:0007669"/>
    <property type="project" value="UniProtKB-KW"/>
</dbReference>
<dbReference type="Pfam" id="PF02365">
    <property type="entry name" value="NAM"/>
    <property type="match status" value="1"/>
</dbReference>
<dbReference type="PANTHER" id="PTHR31744">
    <property type="entry name" value="PROTEIN CUP-SHAPED COTYLEDON 2-RELATED"/>
    <property type="match status" value="1"/>
</dbReference>
<keyword evidence="2" id="KW-0238">DNA-binding</keyword>
<evidence type="ECO:0000256" key="2">
    <source>
        <dbReference type="ARBA" id="ARBA00023125"/>
    </source>
</evidence>
<keyword evidence="1" id="KW-0805">Transcription regulation</keyword>
<keyword evidence="3" id="KW-0804">Transcription</keyword>
<dbReference type="InterPro" id="IPR003441">
    <property type="entry name" value="NAC-dom"/>
</dbReference>
<evidence type="ECO:0000256" key="1">
    <source>
        <dbReference type="ARBA" id="ARBA00023015"/>
    </source>
</evidence>
<name>A0AAN7RAK8_TRANT</name>
<comment type="caution">
    <text evidence="6">The sequence shown here is derived from an EMBL/GenBank/DDBJ whole genome shotgun (WGS) entry which is preliminary data.</text>
</comment>
<evidence type="ECO:0000259" key="5">
    <source>
        <dbReference type="PROSITE" id="PS51005"/>
    </source>
</evidence>
<evidence type="ECO:0000256" key="3">
    <source>
        <dbReference type="ARBA" id="ARBA00023163"/>
    </source>
</evidence>
<evidence type="ECO:0000313" key="7">
    <source>
        <dbReference type="Proteomes" id="UP001346149"/>
    </source>
</evidence>
<feature type="domain" description="NAC" evidence="5">
    <location>
        <begin position="11"/>
        <end position="157"/>
    </location>
</feature>
<evidence type="ECO:0000313" key="6">
    <source>
        <dbReference type="EMBL" id="KAK4795947.1"/>
    </source>
</evidence>
<dbReference type="EMBL" id="JAXQNO010000006">
    <property type="protein sequence ID" value="KAK4795947.1"/>
    <property type="molecule type" value="Genomic_DNA"/>
</dbReference>
<keyword evidence="7" id="KW-1185">Reference proteome</keyword>
<dbReference type="PANTHER" id="PTHR31744:SF4">
    <property type="entry name" value="NAC TRANSCRIPTION FACTOR"/>
    <property type="match status" value="1"/>
</dbReference>